<keyword evidence="3" id="KW-1185">Reference proteome</keyword>
<dbReference type="EMBL" id="JBBPBN010000001">
    <property type="protein sequence ID" value="KAK9045987.1"/>
    <property type="molecule type" value="Genomic_DNA"/>
</dbReference>
<name>A0ABR2U8G4_9ROSI</name>
<evidence type="ECO:0000313" key="3">
    <source>
        <dbReference type="Proteomes" id="UP001396334"/>
    </source>
</evidence>
<accession>A0ABR2U8G4</accession>
<evidence type="ECO:0000256" key="1">
    <source>
        <dbReference type="SAM" id="MobiDB-lite"/>
    </source>
</evidence>
<dbReference type="Proteomes" id="UP001396334">
    <property type="component" value="Unassembled WGS sequence"/>
</dbReference>
<protein>
    <submittedName>
        <fullName evidence="2">Uncharacterized protein</fullName>
    </submittedName>
</protein>
<proteinExistence type="predicted"/>
<evidence type="ECO:0000313" key="2">
    <source>
        <dbReference type="EMBL" id="KAK9045987.1"/>
    </source>
</evidence>
<organism evidence="2 3">
    <name type="scientific">Hibiscus sabdariffa</name>
    <name type="common">roselle</name>
    <dbReference type="NCBI Taxonomy" id="183260"/>
    <lineage>
        <taxon>Eukaryota</taxon>
        <taxon>Viridiplantae</taxon>
        <taxon>Streptophyta</taxon>
        <taxon>Embryophyta</taxon>
        <taxon>Tracheophyta</taxon>
        <taxon>Spermatophyta</taxon>
        <taxon>Magnoliopsida</taxon>
        <taxon>eudicotyledons</taxon>
        <taxon>Gunneridae</taxon>
        <taxon>Pentapetalae</taxon>
        <taxon>rosids</taxon>
        <taxon>malvids</taxon>
        <taxon>Malvales</taxon>
        <taxon>Malvaceae</taxon>
        <taxon>Malvoideae</taxon>
        <taxon>Hibiscus</taxon>
    </lineage>
</organism>
<comment type="caution">
    <text evidence="2">The sequence shown here is derived from an EMBL/GenBank/DDBJ whole genome shotgun (WGS) entry which is preliminary data.</text>
</comment>
<sequence length="264" mass="28946">MILIVGESREVAWVRYVESVLDEEKVPVLNLCEVGWVKAVENRGVVACVESDDKSHEGSVGSSAPICQGVVSVEHVGLTERVFCHYGGVLVWTLNTLDKLEDAQQCMTLDVLLDLDLSGEASACLAHVIGIVQGGDRKFKSMNALVESLSLLSHKRALDAAHFRNGHGRTTKVNYDVVIGATFYLAHLHHPLLKQTPAAALIFTAPPQATQRRYNSRLHRASITQTIQQPIPIEPHQPLLTSNTPAREHHRAILPSSPSKLLPQ</sequence>
<reference evidence="2 3" key="1">
    <citation type="journal article" date="2024" name="G3 (Bethesda)">
        <title>Genome assembly of Hibiscus sabdariffa L. provides insights into metabolisms of medicinal natural products.</title>
        <authorList>
            <person name="Kim T."/>
        </authorList>
    </citation>
    <scope>NUCLEOTIDE SEQUENCE [LARGE SCALE GENOMIC DNA]</scope>
    <source>
        <strain evidence="2">TK-2024</strain>
        <tissue evidence="2">Old leaves</tissue>
    </source>
</reference>
<feature type="region of interest" description="Disordered" evidence="1">
    <location>
        <begin position="241"/>
        <end position="264"/>
    </location>
</feature>
<gene>
    <name evidence="2" type="ORF">V6N11_051890</name>
</gene>